<evidence type="ECO:0000256" key="6">
    <source>
        <dbReference type="ARBA" id="ARBA00023136"/>
    </source>
</evidence>
<dbReference type="Proteomes" id="UP000676917">
    <property type="component" value="Unassembled WGS sequence"/>
</dbReference>
<organism evidence="9 10">
    <name type="scientific">Ornithinibacillus bavariensis</name>
    <dbReference type="NCBI Taxonomy" id="545502"/>
    <lineage>
        <taxon>Bacteria</taxon>
        <taxon>Bacillati</taxon>
        <taxon>Bacillota</taxon>
        <taxon>Bacilli</taxon>
        <taxon>Bacillales</taxon>
        <taxon>Bacillaceae</taxon>
        <taxon>Ornithinibacillus</taxon>
    </lineage>
</organism>
<evidence type="ECO:0000259" key="8">
    <source>
        <dbReference type="Pfam" id="PF01694"/>
    </source>
</evidence>
<evidence type="ECO:0000256" key="5">
    <source>
        <dbReference type="ARBA" id="ARBA00022989"/>
    </source>
</evidence>
<dbReference type="PANTHER" id="PTHR43731">
    <property type="entry name" value="RHOMBOID PROTEASE"/>
    <property type="match status" value="1"/>
</dbReference>
<comment type="subcellular location">
    <subcellularLocation>
        <location evidence="1">Membrane</location>
        <topology evidence="1">Multi-pass membrane protein</topology>
    </subcellularLocation>
</comment>
<keyword evidence="4" id="KW-0378">Hydrolase</keyword>
<evidence type="ECO:0000313" key="10">
    <source>
        <dbReference type="Proteomes" id="UP000676917"/>
    </source>
</evidence>
<evidence type="ECO:0000313" key="9">
    <source>
        <dbReference type="EMBL" id="GIO27122.1"/>
    </source>
</evidence>
<accession>A0A919X708</accession>
<name>A0A919X708_9BACI</name>
<keyword evidence="10" id="KW-1185">Reference proteome</keyword>
<protein>
    <submittedName>
        <fullName evidence="9">Rhomboid protease YdcA</fullName>
    </submittedName>
</protein>
<evidence type="ECO:0000256" key="7">
    <source>
        <dbReference type="SAM" id="Phobius"/>
    </source>
</evidence>
<keyword evidence="6 7" id="KW-0472">Membrane</keyword>
<keyword evidence="9" id="KW-0645">Protease</keyword>
<feature type="transmembrane region" description="Helical" evidence="7">
    <location>
        <begin position="180"/>
        <end position="197"/>
    </location>
</feature>
<feature type="transmembrane region" description="Helical" evidence="7">
    <location>
        <begin position="122"/>
        <end position="144"/>
    </location>
</feature>
<feature type="transmembrane region" description="Helical" evidence="7">
    <location>
        <begin position="12"/>
        <end position="39"/>
    </location>
</feature>
<dbReference type="PANTHER" id="PTHR43731:SF14">
    <property type="entry name" value="PRESENILIN-ASSOCIATED RHOMBOID-LIKE PROTEIN, MITOCHONDRIAL"/>
    <property type="match status" value="1"/>
</dbReference>
<feature type="transmembrane region" description="Helical" evidence="7">
    <location>
        <begin position="98"/>
        <end position="116"/>
    </location>
</feature>
<proteinExistence type="inferred from homology"/>
<dbReference type="Gene3D" id="1.20.1540.10">
    <property type="entry name" value="Rhomboid-like"/>
    <property type="match status" value="1"/>
</dbReference>
<dbReference type="RefSeq" id="WP_212920632.1">
    <property type="nucleotide sequence ID" value="NZ_BORP01000003.1"/>
</dbReference>
<dbReference type="AlphaFoldDB" id="A0A919X708"/>
<feature type="domain" description="Peptidase S54 rhomboid" evidence="8">
    <location>
        <begin position="57"/>
        <end position="194"/>
    </location>
</feature>
<feature type="transmembrane region" description="Helical" evidence="7">
    <location>
        <begin position="230"/>
        <end position="251"/>
    </location>
</feature>
<keyword evidence="3 7" id="KW-0812">Transmembrane</keyword>
<evidence type="ECO:0000256" key="4">
    <source>
        <dbReference type="ARBA" id="ARBA00022801"/>
    </source>
</evidence>
<keyword evidence="5 7" id="KW-1133">Transmembrane helix</keyword>
<evidence type="ECO:0000256" key="2">
    <source>
        <dbReference type="ARBA" id="ARBA00009045"/>
    </source>
</evidence>
<dbReference type="GO" id="GO:0004252">
    <property type="term" value="F:serine-type endopeptidase activity"/>
    <property type="evidence" value="ECO:0007669"/>
    <property type="project" value="InterPro"/>
</dbReference>
<evidence type="ECO:0000256" key="1">
    <source>
        <dbReference type="ARBA" id="ARBA00004141"/>
    </source>
</evidence>
<comment type="caution">
    <text evidence="9">The sequence shown here is derived from an EMBL/GenBank/DDBJ whole genome shotgun (WGS) entry which is preliminary data.</text>
</comment>
<dbReference type="InterPro" id="IPR035952">
    <property type="entry name" value="Rhomboid-like_sf"/>
</dbReference>
<gene>
    <name evidence="9" type="primary">ydcA</name>
    <name evidence="9" type="ORF">J43TS3_17330</name>
</gene>
<sequence>MFLRTEKSVKEFIQSYPIISTLVIINISIWILGLLPITFFDRLYDLGVGSHFDIQNGEYWRFLTPIFLHGGFTHMLFNSFSLILFGPALEQMLGRLKFILAYLGAGVLANIATFLLNPDLGFAHVGTSGAIYGLFGIYVFMVVFRKHLIDAQSAQIIVIIFIIGLIMTFIRPGINEYGHVLGFVSGFVIAPLLLTKARPFNPWKNPHSNGPKDIQFNPNRWKKKNFFQRLRLNPFFIFFIIVLIIFIVQNFF</sequence>
<dbReference type="GO" id="GO:0016020">
    <property type="term" value="C:membrane"/>
    <property type="evidence" value="ECO:0007669"/>
    <property type="project" value="UniProtKB-SubCell"/>
</dbReference>
<evidence type="ECO:0000256" key="3">
    <source>
        <dbReference type="ARBA" id="ARBA00022692"/>
    </source>
</evidence>
<dbReference type="Pfam" id="PF01694">
    <property type="entry name" value="Rhomboid"/>
    <property type="match status" value="1"/>
</dbReference>
<feature type="transmembrane region" description="Helical" evidence="7">
    <location>
        <begin position="156"/>
        <end position="174"/>
    </location>
</feature>
<dbReference type="SUPFAM" id="SSF144091">
    <property type="entry name" value="Rhomboid-like"/>
    <property type="match status" value="1"/>
</dbReference>
<reference evidence="9" key="1">
    <citation type="submission" date="2021-03" db="EMBL/GenBank/DDBJ databases">
        <title>Antimicrobial resistance genes in bacteria isolated from Japanese honey, and their potential for conferring macrolide and lincosamide resistance in the American foulbrood pathogen Paenibacillus larvae.</title>
        <authorList>
            <person name="Okamoto M."/>
            <person name="Kumagai M."/>
            <person name="Kanamori H."/>
            <person name="Takamatsu D."/>
        </authorList>
    </citation>
    <scope>NUCLEOTIDE SEQUENCE</scope>
    <source>
        <strain evidence="9">J43TS3</strain>
    </source>
</reference>
<dbReference type="EMBL" id="BORP01000003">
    <property type="protein sequence ID" value="GIO27122.1"/>
    <property type="molecule type" value="Genomic_DNA"/>
</dbReference>
<comment type="similarity">
    <text evidence="2">Belongs to the peptidase S54 family.</text>
</comment>
<feature type="transmembrane region" description="Helical" evidence="7">
    <location>
        <begin position="59"/>
        <end position="86"/>
    </location>
</feature>
<dbReference type="InterPro" id="IPR022764">
    <property type="entry name" value="Peptidase_S54_rhomboid_dom"/>
</dbReference>
<dbReference type="GO" id="GO:0006508">
    <property type="term" value="P:proteolysis"/>
    <property type="evidence" value="ECO:0007669"/>
    <property type="project" value="UniProtKB-KW"/>
</dbReference>
<dbReference type="InterPro" id="IPR050925">
    <property type="entry name" value="Rhomboid_protease_S54"/>
</dbReference>